<dbReference type="SUPFAM" id="SSF55073">
    <property type="entry name" value="Nucleotide cyclase"/>
    <property type="match status" value="1"/>
</dbReference>
<dbReference type="EMBL" id="SJPN01000004">
    <property type="protein sequence ID" value="TWU02181.1"/>
    <property type="molecule type" value="Genomic_DNA"/>
</dbReference>
<accession>A0A5C6ARQ4</accession>
<dbReference type="InterPro" id="IPR000160">
    <property type="entry name" value="GGDEF_dom"/>
</dbReference>
<dbReference type="PANTHER" id="PTHR45138">
    <property type="entry name" value="REGULATORY COMPONENTS OF SENSORY TRANSDUCTION SYSTEM"/>
    <property type="match status" value="1"/>
</dbReference>
<reference evidence="5 6" key="1">
    <citation type="submission" date="2019-02" db="EMBL/GenBank/DDBJ databases">
        <title>Deep-cultivation of Planctomycetes and their phenomic and genomic characterization uncovers novel biology.</title>
        <authorList>
            <person name="Wiegand S."/>
            <person name="Jogler M."/>
            <person name="Boedeker C."/>
            <person name="Pinto D."/>
            <person name="Vollmers J."/>
            <person name="Rivas-Marin E."/>
            <person name="Kohn T."/>
            <person name="Peeters S.H."/>
            <person name="Heuer A."/>
            <person name="Rast P."/>
            <person name="Oberbeckmann S."/>
            <person name="Bunk B."/>
            <person name="Jeske O."/>
            <person name="Meyerdierks A."/>
            <person name="Storesund J.E."/>
            <person name="Kallscheuer N."/>
            <person name="Luecker S."/>
            <person name="Lage O.M."/>
            <person name="Pohl T."/>
            <person name="Merkel B.J."/>
            <person name="Hornburger P."/>
            <person name="Mueller R.-W."/>
            <person name="Bruemmer F."/>
            <person name="Labrenz M."/>
            <person name="Spormann A.M."/>
            <person name="Op Den Camp H."/>
            <person name="Overmann J."/>
            <person name="Amann R."/>
            <person name="Jetten M.S.M."/>
            <person name="Mascher T."/>
            <person name="Medema M.H."/>
            <person name="Devos D.P."/>
            <person name="Kaster A.-K."/>
            <person name="Ovreas L."/>
            <person name="Rohde M."/>
            <person name="Galperin M.Y."/>
            <person name="Jogler C."/>
        </authorList>
    </citation>
    <scope>NUCLEOTIDE SEQUENCE [LARGE SCALE GENOMIC DNA]</scope>
    <source>
        <strain evidence="5 6">Pla52n</strain>
    </source>
</reference>
<evidence type="ECO:0000256" key="1">
    <source>
        <dbReference type="ARBA" id="ARBA00012528"/>
    </source>
</evidence>
<dbReference type="EC" id="2.7.7.65" evidence="1"/>
<organism evidence="5 6">
    <name type="scientific">Stieleria varia</name>
    <dbReference type="NCBI Taxonomy" id="2528005"/>
    <lineage>
        <taxon>Bacteria</taxon>
        <taxon>Pseudomonadati</taxon>
        <taxon>Planctomycetota</taxon>
        <taxon>Planctomycetia</taxon>
        <taxon>Pirellulales</taxon>
        <taxon>Pirellulaceae</taxon>
        <taxon>Stieleria</taxon>
    </lineage>
</organism>
<dbReference type="InterPro" id="IPR050469">
    <property type="entry name" value="Diguanylate_Cyclase"/>
</dbReference>
<keyword evidence="5" id="KW-0808">Transferase</keyword>
<dbReference type="InterPro" id="IPR029787">
    <property type="entry name" value="Nucleotide_cyclase"/>
</dbReference>
<sequence length="487" mass="53808">MNQYVQEILQNDRIPSPPSVAIRLLDLVSQPDVNVDELTKVLSADPRLSARLIAYCNSPMVGSKRKIASVPQAVMVLGLRTLRLLSLSFSLMDTQSKSDFDFDDFWRSSLATAVAAKCLGRRSGQSGDEEFLLGLVLNIGMVGMGVTSPQKLTELLADGKAMSEITIEMENSVFGTNRFEVGGKLLEKWNFPSAMAQTIGDFNPEQLNPESTRLALGQTLAALLLSTDVSEAQLAQAKTDALTLAQIDDVGFRELFDEMVAQWTGYESLFNFDSIAYGSLQELEERAKDSMMKISLGMDSEIQRMTIERKELEERVMIDVLTNLKNRAAYNIEVSAAFEHHRRNQMSIGVVVIDIDHFKSVNDTYGHAAGDDVLRAVGRCLATNCRKGDSVYRYGGEEFVAVIHNCEFNSIKAVANRFLTAIQDLQIETDVHSLKITASSGACWADKANVQSVETLFNHADKLLYKAKVNGRNQMFIDDVTTLSAAT</sequence>
<dbReference type="PROSITE" id="PS50887">
    <property type="entry name" value="GGDEF"/>
    <property type="match status" value="1"/>
</dbReference>
<dbReference type="RefSeq" id="WP_146520559.1">
    <property type="nucleotide sequence ID" value="NZ_CP151726.1"/>
</dbReference>
<dbReference type="Pfam" id="PF00990">
    <property type="entry name" value="GGDEF"/>
    <property type="match status" value="1"/>
</dbReference>
<evidence type="ECO:0000256" key="2">
    <source>
        <dbReference type="ARBA" id="ARBA00034247"/>
    </source>
</evidence>
<dbReference type="GO" id="GO:1902201">
    <property type="term" value="P:negative regulation of bacterial-type flagellum-dependent cell motility"/>
    <property type="evidence" value="ECO:0007669"/>
    <property type="project" value="TreeGrafter"/>
</dbReference>
<feature type="domain" description="HDOD" evidence="4">
    <location>
        <begin position="14"/>
        <end position="205"/>
    </location>
</feature>
<dbReference type="GO" id="GO:0043709">
    <property type="term" value="P:cell adhesion involved in single-species biofilm formation"/>
    <property type="evidence" value="ECO:0007669"/>
    <property type="project" value="TreeGrafter"/>
</dbReference>
<dbReference type="GO" id="GO:0052621">
    <property type="term" value="F:diguanylate cyclase activity"/>
    <property type="evidence" value="ECO:0007669"/>
    <property type="project" value="UniProtKB-EC"/>
</dbReference>
<keyword evidence="6" id="KW-1185">Reference proteome</keyword>
<dbReference type="PANTHER" id="PTHR45138:SF9">
    <property type="entry name" value="DIGUANYLATE CYCLASE DGCM-RELATED"/>
    <property type="match status" value="1"/>
</dbReference>
<gene>
    <name evidence="5" type="primary">dosC</name>
    <name evidence="5" type="ORF">Pla52n_32300</name>
</gene>
<dbReference type="Gene3D" id="1.10.3210.10">
    <property type="entry name" value="Hypothetical protein af1432"/>
    <property type="match status" value="1"/>
</dbReference>
<dbReference type="Pfam" id="PF08668">
    <property type="entry name" value="HDOD"/>
    <property type="match status" value="1"/>
</dbReference>
<dbReference type="FunFam" id="3.30.70.270:FF:000001">
    <property type="entry name" value="Diguanylate cyclase domain protein"/>
    <property type="match status" value="1"/>
</dbReference>
<dbReference type="AlphaFoldDB" id="A0A5C6ARQ4"/>
<comment type="caution">
    <text evidence="5">The sequence shown here is derived from an EMBL/GenBank/DDBJ whole genome shotgun (WGS) entry which is preliminary data.</text>
</comment>
<dbReference type="SMART" id="SM00267">
    <property type="entry name" value="GGDEF"/>
    <property type="match status" value="1"/>
</dbReference>
<dbReference type="OrthoDB" id="243535at2"/>
<evidence type="ECO:0000259" key="4">
    <source>
        <dbReference type="PROSITE" id="PS51833"/>
    </source>
</evidence>
<dbReference type="InterPro" id="IPR013976">
    <property type="entry name" value="HDOD"/>
</dbReference>
<dbReference type="CDD" id="cd01949">
    <property type="entry name" value="GGDEF"/>
    <property type="match status" value="1"/>
</dbReference>
<comment type="catalytic activity">
    <reaction evidence="2">
        <text>2 GTP = 3',3'-c-di-GMP + 2 diphosphate</text>
        <dbReference type="Rhea" id="RHEA:24898"/>
        <dbReference type="ChEBI" id="CHEBI:33019"/>
        <dbReference type="ChEBI" id="CHEBI:37565"/>
        <dbReference type="ChEBI" id="CHEBI:58805"/>
        <dbReference type="EC" id="2.7.7.65"/>
    </reaction>
</comment>
<dbReference type="NCBIfam" id="TIGR00254">
    <property type="entry name" value="GGDEF"/>
    <property type="match status" value="1"/>
</dbReference>
<evidence type="ECO:0000313" key="6">
    <source>
        <dbReference type="Proteomes" id="UP000320176"/>
    </source>
</evidence>
<dbReference type="Gene3D" id="3.30.70.270">
    <property type="match status" value="1"/>
</dbReference>
<dbReference type="SUPFAM" id="SSF109604">
    <property type="entry name" value="HD-domain/PDEase-like"/>
    <property type="match status" value="1"/>
</dbReference>
<dbReference type="GO" id="GO:0005886">
    <property type="term" value="C:plasma membrane"/>
    <property type="evidence" value="ECO:0007669"/>
    <property type="project" value="TreeGrafter"/>
</dbReference>
<feature type="domain" description="GGDEF" evidence="3">
    <location>
        <begin position="346"/>
        <end position="480"/>
    </location>
</feature>
<dbReference type="InterPro" id="IPR043128">
    <property type="entry name" value="Rev_trsase/Diguanyl_cyclase"/>
</dbReference>
<dbReference type="PROSITE" id="PS51833">
    <property type="entry name" value="HDOD"/>
    <property type="match status" value="1"/>
</dbReference>
<keyword evidence="5" id="KW-0548">Nucleotidyltransferase</keyword>
<dbReference type="Proteomes" id="UP000320176">
    <property type="component" value="Unassembled WGS sequence"/>
</dbReference>
<proteinExistence type="predicted"/>
<evidence type="ECO:0000313" key="5">
    <source>
        <dbReference type="EMBL" id="TWU02181.1"/>
    </source>
</evidence>
<evidence type="ECO:0000259" key="3">
    <source>
        <dbReference type="PROSITE" id="PS50887"/>
    </source>
</evidence>
<protein>
    <recommendedName>
        <fullName evidence="1">diguanylate cyclase</fullName>
        <ecNumber evidence="1">2.7.7.65</ecNumber>
    </recommendedName>
</protein>
<name>A0A5C6ARQ4_9BACT</name>